<dbReference type="Gene3D" id="3.40.1710.10">
    <property type="entry name" value="abc type-2 transporter like domain"/>
    <property type="match status" value="1"/>
</dbReference>
<dbReference type="PANTHER" id="PTHR43027">
    <property type="entry name" value="DOXORUBICIN RESISTANCE ABC TRANSPORTER PERMEASE PROTEIN DRRC-RELATED"/>
    <property type="match status" value="1"/>
</dbReference>
<evidence type="ECO:0000256" key="3">
    <source>
        <dbReference type="ARBA" id="ARBA00022989"/>
    </source>
</evidence>
<feature type="transmembrane region" description="Helical" evidence="5">
    <location>
        <begin position="20"/>
        <end position="41"/>
    </location>
</feature>
<evidence type="ECO:0000256" key="1">
    <source>
        <dbReference type="ARBA" id="ARBA00004141"/>
    </source>
</evidence>
<evidence type="ECO:0000256" key="4">
    <source>
        <dbReference type="ARBA" id="ARBA00023136"/>
    </source>
</evidence>
<feature type="transmembrane region" description="Helical" evidence="5">
    <location>
        <begin position="220"/>
        <end position="239"/>
    </location>
</feature>
<dbReference type="Proteomes" id="UP000621492">
    <property type="component" value="Unassembled WGS sequence"/>
</dbReference>
<proteinExistence type="predicted"/>
<comment type="subcellular location">
    <subcellularLocation>
        <location evidence="1">Membrane</location>
        <topology evidence="1">Multi-pass membrane protein</topology>
    </subcellularLocation>
</comment>
<dbReference type="GO" id="GO:0016020">
    <property type="term" value="C:membrane"/>
    <property type="evidence" value="ECO:0007669"/>
    <property type="project" value="UniProtKB-SubCell"/>
</dbReference>
<evidence type="ECO:0000313" key="8">
    <source>
        <dbReference type="Proteomes" id="UP000621492"/>
    </source>
</evidence>
<reference evidence="7" key="1">
    <citation type="journal article" date="2014" name="Int. J. Syst. Evol. Microbiol.">
        <title>Complete genome sequence of Corynebacterium casei LMG S-19264T (=DSM 44701T), isolated from a smear-ripened cheese.</title>
        <authorList>
            <consortium name="US DOE Joint Genome Institute (JGI-PGF)"/>
            <person name="Walter F."/>
            <person name="Albersmeier A."/>
            <person name="Kalinowski J."/>
            <person name="Ruckert C."/>
        </authorList>
    </citation>
    <scope>NUCLEOTIDE SEQUENCE</scope>
    <source>
        <strain evidence="7">CGMCC 1.15454</strain>
    </source>
</reference>
<comment type="caution">
    <text evidence="7">The sequence shown here is derived from an EMBL/GenBank/DDBJ whole genome shotgun (WGS) entry which is preliminary data.</text>
</comment>
<keyword evidence="8" id="KW-1185">Reference proteome</keyword>
<keyword evidence="4 5" id="KW-0472">Membrane</keyword>
<name>A0A9W5TWW3_9BACI</name>
<organism evidence="7 8">
    <name type="scientific">Lentibacillus populi</name>
    <dbReference type="NCBI Taxonomy" id="1827502"/>
    <lineage>
        <taxon>Bacteria</taxon>
        <taxon>Bacillati</taxon>
        <taxon>Bacillota</taxon>
        <taxon>Bacilli</taxon>
        <taxon>Bacillales</taxon>
        <taxon>Bacillaceae</taxon>
        <taxon>Lentibacillus</taxon>
    </lineage>
</organism>
<dbReference type="AlphaFoldDB" id="A0A9W5TWW3"/>
<feature type="transmembrane region" description="Helical" evidence="5">
    <location>
        <begin position="391"/>
        <end position="413"/>
    </location>
</feature>
<dbReference type="GO" id="GO:0140359">
    <property type="term" value="F:ABC-type transporter activity"/>
    <property type="evidence" value="ECO:0007669"/>
    <property type="project" value="InterPro"/>
</dbReference>
<dbReference type="PANTHER" id="PTHR43027:SF1">
    <property type="entry name" value="DOXORUBICIN RESISTANCE ABC TRANSPORTER PERMEASE PROTEIN DRRC-RELATED"/>
    <property type="match status" value="1"/>
</dbReference>
<feature type="transmembrane region" description="Helical" evidence="5">
    <location>
        <begin position="260"/>
        <end position="286"/>
    </location>
</feature>
<protein>
    <recommendedName>
        <fullName evidence="6">ABC transmembrane type-2 domain-containing protein</fullName>
    </recommendedName>
</protein>
<dbReference type="InterPro" id="IPR052902">
    <property type="entry name" value="ABC-2_transporter"/>
</dbReference>
<dbReference type="PROSITE" id="PS51012">
    <property type="entry name" value="ABC_TM2"/>
    <property type="match status" value="1"/>
</dbReference>
<evidence type="ECO:0000256" key="5">
    <source>
        <dbReference type="SAM" id="Phobius"/>
    </source>
</evidence>
<dbReference type="RefSeq" id="WP_188724976.1">
    <property type="nucleotide sequence ID" value="NZ_BMJD01000011.1"/>
</dbReference>
<evidence type="ECO:0000256" key="2">
    <source>
        <dbReference type="ARBA" id="ARBA00022692"/>
    </source>
</evidence>
<feature type="transmembrane region" description="Helical" evidence="5">
    <location>
        <begin position="334"/>
        <end position="356"/>
    </location>
</feature>
<dbReference type="InterPro" id="IPR047817">
    <property type="entry name" value="ABC2_TM_bact-type"/>
</dbReference>
<keyword evidence="3 5" id="KW-1133">Transmembrane helix</keyword>
<gene>
    <name evidence="7" type="ORF">GCM10011409_18160</name>
</gene>
<evidence type="ECO:0000259" key="6">
    <source>
        <dbReference type="PROSITE" id="PS51012"/>
    </source>
</evidence>
<accession>A0A9W5TWW3</accession>
<feature type="transmembrane region" description="Helical" evidence="5">
    <location>
        <begin position="298"/>
        <end position="322"/>
    </location>
</feature>
<dbReference type="EMBL" id="BMJD01000011">
    <property type="protein sequence ID" value="GGB41016.1"/>
    <property type="molecule type" value="Genomic_DNA"/>
</dbReference>
<sequence length="419" mass="46180">MGSFIKKDLLVFWRDRKEILAALLLPIALIVILNFAFSGIFNDDQASINLDVAIVQDDDPSAGLERFKETIQEGDFSQAEKATMIEQAASIEPSRLIHDFFNNKGLKEWVNTKELPEKEAKELVDNGELDAIIKIPKGFTYHVSSAIMLNKESEVALTIMAEDQSAEVRALQNIVNSFIDSLNLQFALGSKAESAATEPELPQGGKEVVEGVDTYTISRYFTIAISTLFALFMAQTVALKTVTEKRERVFNRIVLSDSNPLYFLLGKTVSTFILTLLQMVIVFASLQLLLDIFPGKPFAFWLGLMVVMTAFALTVAGLSALFTAMTLNLTNSNAVSGLSTLIIMTLGVLGGSFFPIQGFPEIIQKMGEWTPNGLTQTVLIEWIQFGNADDLLLPIIILIAVFVVCFGIGMSIFPKRGRI</sequence>
<keyword evidence="2 5" id="KW-0812">Transmembrane</keyword>
<dbReference type="Pfam" id="PF12698">
    <property type="entry name" value="ABC2_membrane_3"/>
    <property type="match status" value="1"/>
</dbReference>
<dbReference type="InterPro" id="IPR013525">
    <property type="entry name" value="ABC2_TM"/>
</dbReference>
<feature type="domain" description="ABC transmembrane type-2" evidence="6">
    <location>
        <begin position="168"/>
        <end position="416"/>
    </location>
</feature>
<reference evidence="7" key="2">
    <citation type="submission" date="2020-09" db="EMBL/GenBank/DDBJ databases">
        <authorList>
            <person name="Sun Q."/>
            <person name="Zhou Y."/>
        </authorList>
    </citation>
    <scope>NUCLEOTIDE SEQUENCE</scope>
    <source>
        <strain evidence="7">CGMCC 1.15454</strain>
    </source>
</reference>
<evidence type="ECO:0000313" key="7">
    <source>
        <dbReference type="EMBL" id="GGB41016.1"/>
    </source>
</evidence>